<organism evidence="3 4">
    <name type="scientific">Aeromicrobium marinum DSM 15272</name>
    <dbReference type="NCBI Taxonomy" id="585531"/>
    <lineage>
        <taxon>Bacteria</taxon>
        <taxon>Bacillati</taxon>
        <taxon>Actinomycetota</taxon>
        <taxon>Actinomycetes</taxon>
        <taxon>Propionibacteriales</taxon>
        <taxon>Nocardioidaceae</taxon>
        <taxon>Aeromicrobium</taxon>
    </lineage>
</organism>
<evidence type="ECO:0000259" key="2">
    <source>
        <dbReference type="Pfam" id="PF19843"/>
    </source>
</evidence>
<protein>
    <recommendedName>
        <fullName evidence="2">DUF6318 domain-containing protein</fullName>
    </recommendedName>
</protein>
<dbReference type="AlphaFoldDB" id="E2S915"/>
<dbReference type="InterPro" id="IPR046281">
    <property type="entry name" value="DUF6318"/>
</dbReference>
<dbReference type="HOGENOM" id="CLU_1401217_0_0_11"/>
<comment type="caution">
    <text evidence="3">The sequence shown here is derived from an EMBL/GenBank/DDBJ whole genome shotgun (WGS) entry which is preliminary data.</text>
</comment>
<dbReference type="EMBL" id="ACLF03000003">
    <property type="protein sequence ID" value="EFQ84285.1"/>
    <property type="molecule type" value="Genomic_DNA"/>
</dbReference>
<feature type="domain" description="DUF6318" evidence="2">
    <location>
        <begin position="52"/>
        <end position="178"/>
    </location>
</feature>
<dbReference type="STRING" id="585531.HMPREF0063_11001"/>
<dbReference type="Pfam" id="PF19843">
    <property type="entry name" value="DUF6318"/>
    <property type="match status" value="1"/>
</dbReference>
<reference evidence="3" key="1">
    <citation type="submission" date="2010-08" db="EMBL/GenBank/DDBJ databases">
        <authorList>
            <person name="Muzny D."/>
            <person name="Qin X."/>
            <person name="Buhay C."/>
            <person name="Dugan-Rocha S."/>
            <person name="Ding Y."/>
            <person name="Chen G."/>
            <person name="Hawes A."/>
            <person name="Holder M."/>
            <person name="Jhangiani S."/>
            <person name="Johnson A."/>
            <person name="Khan Z."/>
            <person name="Li Z."/>
            <person name="Liu W."/>
            <person name="Liu X."/>
            <person name="Perez L."/>
            <person name="Shen H."/>
            <person name="Wang Q."/>
            <person name="Watt J."/>
            <person name="Xi L."/>
            <person name="Xin Y."/>
            <person name="Zhou J."/>
            <person name="Deng J."/>
            <person name="Jiang H."/>
            <person name="Liu Y."/>
            <person name="Qu J."/>
            <person name="Song X.-Z."/>
            <person name="Zhang L."/>
            <person name="Villasana D."/>
            <person name="Johnson A."/>
            <person name="Liu J."/>
            <person name="Liyanage D."/>
            <person name="Lorensuhewa L."/>
            <person name="Robinson T."/>
            <person name="Song A."/>
            <person name="Song B.-B."/>
            <person name="Dinh H."/>
            <person name="Thornton R."/>
            <person name="Coyle M."/>
            <person name="Francisco L."/>
            <person name="Jackson L."/>
            <person name="Javaid M."/>
            <person name="Korchina V."/>
            <person name="Kovar C."/>
            <person name="Mata R."/>
            <person name="Mathew T."/>
            <person name="Ngo R."/>
            <person name="Nguyen L."/>
            <person name="Nguyen N."/>
            <person name="Okwuonu G."/>
            <person name="Ongeri F."/>
            <person name="Pham C."/>
            <person name="Simmons D."/>
            <person name="Wilczek-Boney K."/>
            <person name="Hale W."/>
            <person name="Jakkamsetti A."/>
            <person name="Pham P."/>
            <person name="Ruth R."/>
            <person name="San Lucas F."/>
            <person name="Warren J."/>
            <person name="Zhang J."/>
            <person name="Zhao Z."/>
            <person name="Zhou C."/>
            <person name="Zhu D."/>
            <person name="Lee S."/>
            <person name="Bess C."/>
            <person name="Blankenburg K."/>
            <person name="Forbes L."/>
            <person name="Fu Q."/>
            <person name="Gubbala S."/>
            <person name="Hirani K."/>
            <person name="Jayaseelan J.C."/>
            <person name="Lara F."/>
            <person name="Munidasa M."/>
            <person name="Palculict T."/>
            <person name="Patil S."/>
            <person name="Pu L.-L."/>
            <person name="Saada N."/>
            <person name="Tang L."/>
            <person name="Weissenberger G."/>
            <person name="Zhu Y."/>
            <person name="Hemphill L."/>
            <person name="Shang Y."/>
            <person name="Youmans B."/>
            <person name="Ayvaz T."/>
            <person name="Ross M."/>
            <person name="Santibanez J."/>
            <person name="Aqrawi P."/>
            <person name="Gross S."/>
            <person name="Joshi V."/>
            <person name="Fowler G."/>
            <person name="Nazareth L."/>
            <person name="Reid J."/>
            <person name="Worley K."/>
            <person name="Petrosino J."/>
            <person name="Highlander S."/>
            <person name="Gibbs R."/>
        </authorList>
    </citation>
    <scope>NUCLEOTIDE SEQUENCE [LARGE SCALE GENOMIC DNA]</scope>
    <source>
        <strain evidence="3">DSM 15272</strain>
    </source>
</reference>
<gene>
    <name evidence="3" type="ORF">HMPREF0063_11001</name>
</gene>
<sequence>MFAGNSQRAFGGTMWRAVATVISGLILIGGCGGDDPVPREPEPTPSSTATPPPMPDQARENTVEGAAAFVTYYVDVLNYAAVTGDVDELEELTDPSCEGCARYVELFRNTYADGGAISGGAWSLGTITIRDDGIETLASTDVQINEGQYTATSSSEPEATSRTSERLTFGAVLTDAGWSTTQLFLGDPK</sequence>
<keyword evidence="4" id="KW-1185">Reference proteome</keyword>
<dbReference type="Proteomes" id="UP000003111">
    <property type="component" value="Unassembled WGS sequence"/>
</dbReference>
<dbReference type="eggNOG" id="ENOG5033M65">
    <property type="taxonomic scope" value="Bacteria"/>
</dbReference>
<evidence type="ECO:0000313" key="4">
    <source>
        <dbReference type="Proteomes" id="UP000003111"/>
    </source>
</evidence>
<proteinExistence type="predicted"/>
<evidence type="ECO:0000313" key="3">
    <source>
        <dbReference type="EMBL" id="EFQ84285.1"/>
    </source>
</evidence>
<feature type="region of interest" description="Disordered" evidence="1">
    <location>
        <begin position="32"/>
        <end position="60"/>
    </location>
</feature>
<name>E2S915_9ACTN</name>
<accession>E2S915</accession>
<evidence type="ECO:0000256" key="1">
    <source>
        <dbReference type="SAM" id="MobiDB-lite"/>
    </source>
</evidence>